<dbReference type="Pfam" id="PF04488">
    <property type="entry name" value="Gly_transf_sug"/>
    <property type="match status" value="1"/>
</dbReference>
<dbReference type="SUPFAM" id="SSF53448">
    <property type="entry name" value="Nucleotide-diphospho-sugar transferases"/>
    <property type="match status" value="1"/>
</dbReference>
<dbReference type="PANTHER" id="PTHR32385">
    <property type="entry name" value="MANNOSYL PHOSPHORYLINOSITOL CERAMIDE SYNTHASE"/>
    <property type="match status" value="1"/>
</dbReference>
<accession>A0ABT3WEM5</accession>
<keyword evidence="1" id="KW-0808">Transferase</keyword>
<reference evidence="2" key="1">
    <citation type="submission" date="2022-07" db="EMBL/GenBank/DDBJ databases">
        <title>Bombella genomes.</title>
        <authorList>
            <person name="Harer L."/>
            <person name="Styblova S."/>
            <person name="Ehrmann M."/>
        </authorList>
    </citation>
    <scope>NUCLEOTIDE SEQUENCE</scope>
    <source>
        <strain evidence="2">TMW 2.2543</strain>
    </source>
</reference>
<dbReference type="Proteomes" id="UP001165576">
    <property type="component" value="Unassembled WGS sequence"/>
</dbReference>
<proteinExistence type="predicted"/>
<dbReference type="InterPro" id="IPR007577">
    <property type="entry name" value="GlycoTrfase_DXD_sugar-bd_CS"/>
</dbReference>
<gene>
    <name evidence="2" type="ORF">NQF86_02415</name>
</gene>
<protein>
    <recommendedName>
        <fullName evidence="4">Glycosyl transferase</fullName>
    </recommendedName>
</protein>
<organism evidence="2 3">
    <name type="scientific">Bombella pluederhausensis</name>
    <dbReference type="NCBI Taxonomy" id="2967336"/>
    <lineage>
        <taxon>Bacteria</taxon>
        <taxon>Pseudomonadati</taxon>
        <taxon>Pseudomonadota</taxon>
        <taxon>Alphaproteobacteria</taxon>
        <taxon>Acetobacterales</taxon>
        <taxon>Acetobacteraceae</taxon>
        <taxon>Bombella</taxon>
    </lineage>
</organism>
<comment type="caution">
    <text evidence="2">The sequence shown here is derived from an EMBL/GenBank/DDBJ whole genome shotgun (WGS) entry which is preliminary data.</text>
</comment>
<keyword evidence="3" id="KW-1185">Reference proteome</keyword>
<dbReference type="Gene3D" id="3.90.550.20">
    <property type="match status" value="1"/>
</dbReference>
<dbReference type="InterPro" id="IPR051706">
    <property type="entry name" value="Glycosyltransferase_domain"/>
</dbReference>
<dbReference type="InterPro" id="IPR029044">
    <property type="entry name" value="Nucleotide-diphossugar_trans"/>
</dbReference>
<name>A0ABT3WEM5_9PROT</name>
<dbReference type="PANTHER" id="PTHR32385:SF15">
    <property type="entry name" value="INOSITOL PHOSPHOCERAMIDE MANNOSYLTRANSFERASE 1"/>
    <property type="match status" value="1"/>
</dbReference>
<dbReference type="RefSeq" id="WP_266116007.1">
    <property type="nucleotide sequence ID" value="NZ_JANIDY010000001.1"/>
</dbReference>
<sequence length="291" mass="33104">MSSLRGSVVNRDFADYPAPFQELFSDALTGRQDACFNLLTLGIEKRLFPLLSRCVPQDFPRGIPRHIVQFWDNPTPPEDIRTAMAGIQRDNPGFSYHLECDESARAFINAHYGQEITALYDACPHPAMRSDFWRLCYLHVKGGIYIDADVVSRAPLTDITRGSHFRTLLPYSVGQPWCLDNDVLIYEAGNPLMQHIMQTMFQRVRHVLETGYFENVWVSTGPGAMVVGTMSWIARQLKEQAIPFSGISTFLSDSGVMFIPHLHVEQILDTCAGFAYQQTDANWRKFRHWPG</sequence>
<evidence type="ECO:0008006" key="4">
    <source>
        <dbReference type="Google" id="ProtNLM"/>
    </source>
</evidence>
<dbReference type="EMBL" id="JANIDY010000001">
    <property type="protein sequence ID" value="MCX5617529.1"/>
    <property type="molecule type" value="Genomic_DNA"/>
</dbReference>
<evidence type="ECO:0000256" key="1">
    <source>
        <dbReference type="ARBA" id="ARBA00022679"/>
    </source>
</evidence>
<evidence type="ECO:0000313" key="2">
    <source>
        <dbReference type="EMBL" id="MCX5617529.1"/>
    </source>
</evidence>
<evidence type="ECO:0000313" key="3">
    <source>
        <dbReference type="Proteomes" id="UP001165576"/>
    </source>
</evidence>